<dbReference type="SMART" id="SM00283">
    <property type="entry name" value="MA"/>
    <property type="match status" value="1"/>
</dbReference>
<accession>A0ABV9KJH4</accession>
<keyword evidence="4" id="KW-0175">Coiled coil</keyword>
<dbReference type="SUPFAM" id="SSF58104">
    <property type="entry name" value="Methyl-accepting chemotaxis protein (MCP) signaling domain"/>
    <property type="match status" value="1"/>
</dbReference>
<evidence type="ECO:0000256" key="5">
    <source>
        <dbReference type="SAM" id="MobiDB-lite"/>
    </source>
</evidence>
<evidence type="ECO:0000313" key="9">
    <source>
        <dbReference type="EMBL" id="MFC4670118.1"/>
    </source>
</evidence>
<keyword evidence="1" id="KW-0145">Chemotaxis</keyword>
<feature type="domain" description="HAMP" evidence="8">
    <location>
        <begin position="305"/>
        <end position="357"/>
    </location>
</feature>
<dbReference type="Proteomes" id="UP001595973">
    <property type="component" value="Unassembled WGS sequence"/>
</dbReference>
<dbReference type="PANTHER" id="PTHR43531">
    <property type="entry name" value="PROTEIN ICFG"/>
    <property type="match status" value="1"/>
</dbReference>
<keyword evidence="6" id="KW-0812">Transmembrane</keyword>
<dbReference type="CDD" id="cd11386">
    <property type="entry name" value="MCP_signal"/>
    <property type="match status" value="1"/>
</dbReference>
<dbReference type="InterPro" id="IPR003660">
    <property type="entry name" value="HAMP_dom"/>
</dbReference>
<feature type="coiled-coil region" evidence="4">
    <location>
        <begin position="46"/>
        <end position="99"/>
    </location>
</feature>
<dbReference type="Gene3D" id="1.20.120.1530">
    <property type="match status" value="1"/>
</dbReference>
<dbReference type="PANTHER" id="PTHR43531:SF11">
    <property type="entry name" value="METHYL-ACCEPTING CHEMOTAXIS PROTEIN 3"/>
    <property type="match status" value="1"/>
</dbReference>
<name>A0ABV9KJH4_9RHOB</name>
<keyword evidence="6" id="KW-0472">Membrane</keyword>
<dbReference type="SUPFAM" id="SSF158472">
    <property type="entry name" value="HAMP domain-like"/>
    <property type="match status" value="1"/>
</dbReference>
<feature type="domain" description="Methyl-accepting transducer" evidence="7">
    <location>
        <begin position="506"/>
        <end position="735"/>
    </location>
</feature>
<keyword evidence="6" id="KW-1133">Transmembrane helix</keyword>
<comment type="caution">
    <text evidence="9">The sequence shown here is derived from an EMBL/GenBank/DDBJ whole genome shotgun (WGS) entry which is preliminary data.</text>
</comment>
<comment type="similarity">
    <text evidence="2">Belongs to the methyl-accepting chemotaxis (MCP) protein family.</text>
</comment>
<dbReference type="Gene3D" id="1.10.287.950">
    <property type="entry name" value="Methyl-accepting chemotaxis protein"/>
    <property type="match status" value="1"/>
</dbReference>
<evidence type="ECO:0000256" key="2">
    <source>
        <dbReference type="ARBA" id="ARBA00029447"/>
    </source>
</evidence>
<evidence type="ECO:0000259" key="7">
    <source>
        <dbReference type="PROSITE" id="PS50111"/>
    </source>
</evidence>
<dbReference type="SMART" id="SM01358">
    <property type="entry name" value="HBM"/>
    <property type="match status" value="1"/>
</dbReference>
<gene>
    <name evidence="9" type="ORF">ACFO5X_16260</name>
</gene>
<dbReference type="PROSITE" id="PS50885">
    <property type="entry name" value="HAMP"/>
    <property type="match status" value="2"/>
</dbReference>
<evidence type="ECO:0000256" key="4">
    <source>
        <dbReference type="SAM" id="Coils"/>
    </source>
</evidence>
<proteinExistence type="inferred from homology"/>
<dbReference type="Gene3D" id="6.10.340.10">
    <property type="match status" value="1"/>
</dbReference>
<feature type="region of interest" description="Disordered" evidence="5">
    <location>
        <begin position="360"/>
        <end position="392"/>
    </location>
</feature>
<feature type="domain" description="HAMP" evidence="8">
    <location>
        <begin position="455"/>
        <end position="501"/>
    </location>
</feature>
<keyword evidence="3" id="KW-0807">Transducer</keyword>
<dbReference type="Pfam" id="PF00672">
    <property type="entry name" value="HAMP"/>
    <property type="match status" value="1"/>
</dbReference>
<dbReference type="PROSITE" id="PS50111">
    <property type="entry name" value="CHEMOTAXIS_TRANSDUC_2"/>
    <property type="match status" value="1"/>
</dbReference>
<dbReference type="CDD" id="cd06225">
    <property type="entry name" value="HAMP"/>
    <property type="match status" value="1"/>
</dbReference>
<dbReference type="RefSeq" id="WP_380718784.1">
    <property type="nucleotide sequence ID" value="NZ_JBHSGI010000024.1"/>
</dbReference>
<feature type="transmembrane region" description="Helical" evidence="6">
    <location>
        <begin position="6"/>
        <end position="32"/>
    </location>
</feature>
<dbReference type="EMBL" id="JBHSGI010000024">
    <property type="protein sequence ID" value="MFC4670118.1"/>
    <property type="molecule type" value="Genomic_DNA"/>
</dbReference>
<dbReference type="InterPro" id="IPR004089">
    <property type="entry name" value="MCPsignal_dom"/>
</dbReference>
<dbReference type="InterPro" id="IPR051310">
    <property type="entry name" value="MCP_chemotaxis"/>
</dbReference>
<dbReference type="Pfam" id="PF18947">
    <property type="entry name" value="HAMP_2"/>
    <property type="match status" value="1"/>
</dbReference>
<evidence type="ECO:0000259" key="8">
    <source>
        <dbReference type="PROSITE" id="PS50885"/>
    </source>
</evidence>
<sequence length="762" mass="82772">MPRNVSILAAVMGVGSLGLLGILLAVAGFFLFRANEVEIAARVAAMKEIQLDLSRIETKLLQARRSEKDFQLRRKTDYLERHDRIMQELYKDIADLQTASDGLLSFSDREIFDRLVLSVQSYVAAFGQLSDTMIALGLNEDLGKEGELRRAVLAVEQDVMTLGRPEIMVKLLDMRRHEKDFIQRRDTEDMERVNVLLSEFLALPADYYPSPEVRGRVETLLTTYRTAFQTFAAEALQLDDRGSAVSQRYSQTEPLVETLRRDIDMGTARTIDEGENMQQRLILVGSIAMAILLLVYVSMALAAARAIARPLQNLRHVVEQLARGDLDVATPATRIAEVGAISQSLDVFRDTARARQNLERETARQTAEAAERDRLQKQREAEEVARKQRETEARNAEIEANRLAERSAAAEIAEVVDACAKGDFSRRLRTDDKSGVFAQLCQGLNAVGQAAESGLSGVSQVLEQLARGDLTGRMAGHHQGVFAEIAERLTTTTSTLAATVARIAENSGTVDSSASEISTTMNDISRRSEMTAASLEETAAALDELSGSVKSTASGAQTMQEAVSAARREAQDSVVVAGETVAAMKSIEDSSRQISMIVDVIDQIAFQTNLLALNAGVEAARAGDAGRGFAVVASEVRALAQRSSDAASEITSLIAASTRNVATGVTSVSRTRDALSRILDSVQTVTDQVSTIVEATSRQSGGIAEINASMGKIDQATQQHVGLFEQTTAATQQLRDVSRELATAIRHFRVPSADQRPVTKAA</sequence>
<dbReference type="SMART" id="SM00304">
    <property type="entry name" value="HAMP"/>
    <property type="match status" value="2"/>
</dbReference>
<keyword evidence="10" id="KW-1185">Reference proteome</keyword>
<reference evidence="10" key="1">
    <citation type="journal article" date="2019" name="Int. J. Syst. Evol. Microbiol.">
        <title>The Global Catalogue of Microorganisms (GCM) 10K type strain sequencing project: providing services to taxonomists for standard genome sequencing and annotation.</title>
        <authorList>
            <consortium name="The Broad Institute Genomics Platform"/>
            <consortium name="The Broad Institute Genome Sequencing Center for Infectious Disease"/>
            <person name="Wu L."/>
            <person name="Ma J."/>
        </authorList>
    </citation>
    <scope>NUCLEOTIDE SEQUENCE [LARGE SCALE GENOMIC DNA]</scope>
    <source>
        <strain evidence="10">CGMCC 4.7283</strain>
    </source>
</reference>
<feature type="transmembrane region" description="Helical" evidence="6">
    <location>
        <begin position="281"/>
        <end position="304"/>
    </location>
</feature>
<evidence type="ECO:0000256" key="6">
    <source>
        <dbReference type="SAM" id="Phobius"/>
    </source>
</evidence>
<evidence type="ECO:0000256" key="1">
    <source>
        <dbReference type="ARBA" id="ARBA00022500"/>
    </source>
</evidence>
<evidence type="ECO:0000313" key="10">
    <source>
        <dbReference type="Proteomes" id="UP001595973"/>
    </source>
</evidence>
<protein>
    <submittedName>
        <fullName evidence="9">Methyl-accepting chemotaxis protein</fullName>
    </submittedName>
</protein>
<organism evidence="9 10">
    <name type="scientific">Seohaeicola nanhaiensis</name>
    <dbReference type="NCBI Taxonomy" id="1387282"/>
    <lineage>
        <taxon>Bacteria</taxon>
        <taxon>Pseudomonadati</taxon>
        <taxon>Pseudomonadota</taxon>
        <taxon>Alphaproteobacteria</taxon>
        <taxon>Rhodobacterales</taxon>
        <taxon>Roseobacteraceae</taxon>
        <taxon>Seohaeicola</taxon>
    </lineage>
</organism>
<dbReference type="Pfam" id="PF00015">
    <property type="entry name" value="MCPsignal"/>
    <property type="match status" value="1"/>
</dbReference>
<evidence type="ECO:0000256" key="3">
    <source>
        <dbReference type="PROSITE-ProRule" id="PRU00284"/>
    </source>
</evidence>
<dbReference type="InterPro" id="IPR032255">
    <property type="entry name" value="HBM"/>
</dbReference>